<dbReference type="KEGG" id="kcm:ABWK59_03195"/>
<keyword evidence="3" id="KW-0378">Hydrolase</keyword>
<feature type="domain" description="Nudix hydrolase" evidence="2">
    <location>
        <begin position="91"/>
        <end position="242"/>
    </location>
</feature>
<evidence type="ECO:0000313" key="3">
    <source>
        <dbReference type="EMBL" id="XCM78007.1"/>
    </source>
</evidence>
<evidence type="ECO:0000259" key="2">
    <source>
        <dbReference type="PROSITE" id="PS51462"/>
    </source>
</evidence>
<dbReference type="Pfam" id="PF00293">
    <property type="entry name" value="NUDIX"/>
    <property type="match status" value="1"/>
</dbReference>
<dbReference type="PROSITE" id="PS51462">
    <property type="entry name" value="NUDIX"/>
    <property type="match status" value="1"/>
</dbReference>
<dbReference type="EMBL" id="CP159872">
    <property type="protein sequence ID" value="XCM78007.1"/>
    <property type="molecule type" value="Genomic_DNA"/>
</dbReference>
<sequence>MSERPPAPAGPRLLEVGRIRLVRSDPPVLSAEQRTARDGAWAAAVRANPALFDGPVVACSGLAWDGPGALVLGWVRTTYRYYAMRRVPGAAVLPSLSVGVVQPTEDGRLVLGRMSASTSAPGRWQPPGGCLEPPDGDRPMDLAEVRRNAARELVEETGVDTPPEDLALWRVTVAANGNVGVLFRAAPLPAGRIEERFAALVAAERAAGRDPEFQRLALVRSPAELPLLAGPHADYLELLLHAFHTEPATTAPHHGS</sequence>
<dbReference type="InterPro" id="IPR015797">
    <property type="entry name" value="NUDIX_hydrolase-like_dom_sf"/>
</dbReference>
<accession>A0AAU8JQ74</accession>
<organism evidence="3">
    <name type="scientific">Kitasatospora camelliae</name>
    <dbReference type="NCBI Taxonomy" id="3156397"/>
    <lineage>
        <taxon>Bacteria</taxon>
        <taxon>Bacillati</taxon>
        <taxon>Actinomycetota</taxon>
        <taxon>Actinomycetes</taxon>
        <taxon>Kitasatosporales</taxon>
        <taxon>Streptomycetaceae</taxon>
        <taxon>Kitasatospora</taxon>
    </lineage>
</organism>
<dbReference type="AlphaFoldDB" id="A0AAU8JQ74"/>
<name>A0AAU8JQ74_9ACTN</name>
<dbReference type="InterPro" id="IPR000086">
    <property type="entry name" value="NUDIX_hydrolase_dom"/>
</dbReference>
<proteinExistence type="predicted"/>
<protein>
    <submittedName>
        <fullName evidence="3">NUDIX hydrolase</fullName>
        <ecNumber evidence="3">3.6.-.-</ecNumber>
    </submittedName>
</protein>
<feature type="region of interest" description="Disordered" evidence="1">
    <location>
        <begin position="116"/>
        <end position="137"/>
    </location>
</feature>
<dbReference type="EC" id="3.6.-.-" evidence="3"/>
<dbReference type="SUPFAM" id="SSF55811">
    <property type="entry name" value="Nudix"/>
    <property type="match status" value="1"/>
</dbReference>
<dbReference type="Gene3D" id="3.90.79.10">
    <property type="entry name" value="Nucleoside Triphosphate Pyrophosphohydrolase"/>
    <property type="match status" value="1"/>
</dbReference>
<dbReference type="GO" id="GO:0016787">
    <property type="term" value="F:hydrolase activity"/>
    <property type="evidence" value="ECO:0007669"/>
    <property type="project" value="UniProtKB-KW"/>
</dbReference>
<evidence type="ECO:0000256" key="1">
    <source>
        <dbReference type="SAM" id="MobiDB-lite"/>
    </source>
</evidence>
<dbReference type="RefSeq" id="WP_354637750.1">
    <property type="nucleotide sequence ID" value="NZ_CP159872.1"/>
</dbReference>
<gene>
    <name evidence="3" type="ORF">ABWK59_03195</name>
</gene>
<reference evidence="3" key="1">
    <citation type="submission" date="2024-06" db="EMBL/GenBank/DDBJ databases">
        <title>The genome sequences of Kitasatospora sp. strain HUAS MG31.</title>
        <authorList>
            <person name="Mo P."/>
        </authorList>
    </citation>
    <scope>NUCLEOTIDE SEQUENCE</scope>
    <source>
        <strain evidence="3">HUAS MG31</strain>
    </source>
</reference>